<dbReference type="GO" id="GO:0051536">
    <property type="term" value="F:iron-sulfur cluster binding"/>
    <property type="evidence" value="ECO:0007669"/>
    <property type="project" value="UniProtKB-KW"/>
</dbReference>
<dbReference type="PROSITE" id="PS00595">
    <property type="entry name" value="AA_TRANSFER_CLASS_5"/>
    <property type="match status" value="1"/>
</dbReference>
<dbReference type="EMBL" id="QQNB01000001">
    <property type="protein sequence ID" value="RDE06437.1"/>
    <property type="molecule type" value="Genomic_DNA"/>
</dbReference>
<keyword evidence="8" id="KW-0663">Pyridoxal phosphate</keyword>
<protein>
    <recommendedName>
        <fullName evidence="5">Cysteine desulfurase</fullName>
        <ecNumber evidence="4">2.8.1.7</ecNumber>
    </recommendedName>
</protein>
<dbReference type="InterPro" id="IPR000192">
    <property type="entry name" value="Aminotrans_V_dom"/>
</dbReference>
<gene>
    <name evidence="14" type="ORF">DVW87_01575</name>
</gene>
<sequence length="377" mass="39978">MIYLDYQASTPLAPEAFDAMVPWLRDQHANPHSAHRPGRAAKAAVEVARDEIVAALFGGEAGVPPGRLVFTSGATEALNWAISGTYERMAPRRRRVVTIAIEHAAVLDSVRALERHGAEVVVLPVDRTGLLDAASVAHAVNGETALVVGMYVNNEVGTIQHAGLAQLAERARAVGAPMICDAAQAFGKMTLPAALFDMVALSAHKMHGPKGIGGLWVREGQEPMALLQGGGQEAGLRSGTLSPALCAGFGAAARLARQRMGADQAHVQGLFERAWALFEAAGWQMNGHRLERYQGNLNVRRDGLDVNRLMSDCRDLAFSAGSACASGSGRPSHVLRALGLSDAEARSSVRLGWGRYTSEAELTAAVERILGAADMQR</sequence>
<evidence type="ECO:0000259" key="13">
    <source>
        <dbReference type="Pfam" id="PF00266"/>
    </source>
</evidence>
<evidence type="ECO:0000256" key="4">
    <source>
        <dbReference type="ARBA" id="ARBA00012239"/>
    </source>
</evidence>
<keyword evidence="10" id="KW-0411">Iron-sulfur</keyword>
<dbReference type="Gene3D" id="1.10.260.50">
    <property type="match status" value="1"/>
</dbReference>
<evidence type="ECO:0000313" key="14">
    <source>
        <dbReference type="EMBL" id="RDE06437.1"/>
    </source>
</evidence>
<comment type="cofactor">
    <cofactor evidence="1 12">
        <name>pyridoxal 5'-phosphate</name>
        <dbReference type="ChEBI" id="CHEBI:597326"/>
    </cofactor>
</comment>
<dbReference type="Gene3D" id="3.40.640.10">
    <property type="entry name" value="Type I PLP-dependent aspartate aminotransferase-like (Major domain)"/>
    <property type="match status" value="1"/>
</dbReference>
<comment type="similarity">
    <text evidence="3">Belongs to the class-V pyridoxal-phosphate-dependent aminotransferase family. NifS/IscS subfamily.</text>
</comment>
<dbReference type="InterPro" id="IPR015424">
    <property type="entry name" value="PyrdxlP-dep_Trfase"/>
</dbReference>
<dbReference type="RefSeq" id="WP_114686020.1">
    <property type="nucleotide sequence ID" value="NZ_QQNB01000001.1"/>
</dbReference>
<dbReference type="AlphaFoldDB" id="A0A369VXV0"/>
<keyword evidence="7" id="KW-0479">Metal-binding</keyword>
<comment type="function">
    <text evidence="2">Catalyzes the removal of elemental sulfur atoms from cysteine to produce alanine. Seems to participate in the biosynthesis of the nitrogenase metalloclusters by providing the inorganic sulfur required for the Fe-S core formation.</text>
</comment>
<evidence type="ECO:0000313" key="15">
    <source>
        <dbReference type="Proteomes" id="UP000253918"/>
    </source>
</evidence>
<dbReference type="InterPro" id="IPR016454">
    <property type="entry name" value="Cysteine_dSase"/>
</dbReference>
<proteinExistence type="inferred from homology"/>
<dbReference type="PANTHER" id="PTHR11601">
    <property type="entry name" value="CYSTEINE DESULFURYLASE FAMILY MEMBER"/>
    <property type="match status" value="1"/>
</dbReference>
<keyword evidence="6" id="KW-0808">Transferase</keyword>
<dbReference type="SUPFAM" id="SSF53383">
    <property type="entry name" value="PLP-dependent transferases"/>
    <property type="match status" value="1"/>
</dbReference>
<dbReference type="Gene3D" id="3.90.1150.10">
    <property type="entry name" value="Aspartate Aminotransferase, domain 1"/>
    <property type="match status" value="1"/>
</dbReference>
<comment type="caution">
    <text evidence="14">The sequence shown here is derived from an EMBL/GenBank/DDBJ whole genome shotgun (WGS) entry which is preliminary data.</text>
</comment>
<dbReference type="GO" id="GO:0031071">
    <property type="term" value="F:cysteine desulfurase activity"/>
    <property type="evidence" value="ECO:0007669"/>
    <property type="project" value="UniProtKB-EC"/>
</dbReference>
<dbReference type="PANTHER" id="PTHR11601:SF34">
    <property type="entry name" value="CYSTEINE DESULFURASE"/>
    <property type="match status" value="1"/>
</dbReference>
<dbReference type="EC" id="2.8.1.7" evidence="4"/>
<dbReference type="Pfam" id="PF00266">
    <property type="entry name" value="Aminotran_5"/>
    <property type="match status" value="1"/>
</dbReference>
<dbReference type="Proteomes" id="UP000253918">
    <property type="component" value="Unassembled WGS sequence"/>
</dbReference>
<dbReference type="GO" id="GO:0046872">
    <property type="term" value="F:metal ion binding"/>
    <property type="evidence" value="ECO:0007669"/>
    <property type="project" value="UniProtKB-KW"/>
</dbReference>
<keyword evidence="9" id="KW-0408">Iron</keyword>
<dbReference type="InterPro" id="IPR015421">
    <property type="entry name" value="PyrdxlP-dep_Trfase_major"/>
</dbReference>
<evidence type="ECO:0000256" key="12">
    <source>
        <dbReference type="RuleBase" id="RU004504"/>
    </source>
</evidence>
<dbReference type="InterPro" id="IPR015422">
    <property type="entry name" value="PyrdxlP-dep_Trfase_small"/>
</dbReference>
<evidence type="ECO:0000256" key="11">
    <source>
        <dbReference type="ARBA" id="ARBA00050776"/>
    </source>
</evidence>
<reference evidence="14 15" key="1">
    <citation type="submission" date="2018-07" db="EMBL/GenBank/DDBJ databases">
        <title>a novel species of Sphingomonas isolated from the rhizosphere soil of Araceae plant.</title>
        <authorList>
            <person name="Zhiyong W."/>
            <person name="Qinglan Z."/>
            <person name="Zhiwei F."/>
            <person name="Ding X."/>
            <person name="Gejiao W."/>
            <person name="Shixue Z."/>
        </authorList>
    </citation>
    <scope>NUCLEOTIDE SEQUENCE [LARGE SCALE GENOMIC DNA]</scope>
    <source>
        <strain evidence="14 15">WZY 27</strain>
    </source>
</reference>
<evidence type="ECO:0000256" key="3">
    <source>
        <dbReference type="ARBA" id="ARBA00006490"/>
    </source>
</evidence>
<keyword evidence="15" id="KW-1185">Reference proteome</keyword>
<dbReference type="PIRSF" id="PIRSF005572">
    <property type="entry name" value="NifS"/>
    <property type="match status" value="1"/>
</dbReference>
<evidence type="ECO:0000256" key="6">
    <source>
        <dbReference type="ARBA" id="ARBA00022679"/>
    </source>
</evidence>
<evidence type="ECO:0000256" key="5">
    <source>
        <dbReference type="ARBA" id="ARBA00013558"/>
    </source>
</evidence>
<organism evidence="14 15">
    <name type="scientific">Sphingomonas aracearum</name>
    <dbReference type="NCBI Taxonomy" id="2283317"/>
    <lineage>
        <taxon>Bacteria</taxon>
        <taxon>Pseudomonadati</taxon>
        <taxon>Pseudomonadota</taxon>
        <taxon>Alphaproteobacteria</taxon>
        <taxon>Sphingomonadales</taxon>
        <taxon>Sphingomonadaceae</taxon>
        <taxon>Sphingomonas</taxon>
    </lineage>
</organism>
<evidence type="ECO:0000256" key="9">
    <source>
        <dbReference type="ARBA" id="ARBA00023004"/>
    </source>
</evidence>
<evidence type="ECO:0000256" key="8">
    <source>
        <dbReference type="ARBA" id="ARBA00022898"/>
    </source>
</evidence>
<accession>A0A369VXV0</accession>
<dbReference type="InterPro" id="IPR020578">
    <property type="entry name" value="Aminotrans_V_PyrdxlP_BS"/>
</dbReference>
<name>A0A369VXV0_9SPHN</name>
<evidence type="ECO:0000256" key="2">
    <source>
        <dbReference type="ARBA" id="ARBA00003120"/>
    </source>
</evidence>
<evidence type="ECO:0000256" key="10">
    <source>
        <dbReference type="ARBA" id="ARBA00023014"/>
    </source>
</evidence>
<feature type="domain" description="Aminotransferase class V" evidence="13">
    <location>
        <begin position="2"/>
        <end position="362"/>
    </location>
</feature>
<dbReference type="OrthoDB" id="9804366at2"/>
<evidence type="ECO:0000256" key="7">
    <source>
        <dbReference type="ARBA" id="ARBA00022723"/>
    </source>
</evidence>
<evidence type="ECO:0000256" key="1">
    <source>
        <dbReference type="ARBA" id="ARBA00001933"/>
    </source>
</evidence>
<comment type="catalytic activity">
    <reaction evidence="11">
        <text>(sulfur carrier)-H + L-cysteine = (sulfur carrier)-SH + L-alanine</text>
        <dbReference type="Rhea" id="RHEA:43892"/>
        <dbReference type="Rhea" id="RHEA-COMP:14737"/>
        <dbReference type="Rhea" id="RHEA-COMP:14739"/>
        <dbReference type="ChEBI" id="CHEBI:29917"/>
        <dbReference type="ChEBI" id="CHEBI:35235"/>
        <dbReference type="ChEBI" id="CHEBI:57972"/>
        <dbReference type="ChEBI" id="CHEBI:64428"/>
        <dbReference type="EC" id="2.8.1.7"/>
    </reaction>
</comment>